<keyword evidence="1" id="KW-0175">Coiled coil</keyword>
<evidence type="ECO:0000256" key="1">
    <source>
        <dbReference type="SAM" id="Coils"/>
    </source>
</evidence>
<feature type="coiled-coil region" evidence="1">
    <location>
        <begin position="2"/>
        <end position="29"/>
    </location>
</feature>
<evidence type="ECO:0000313" key="2">
    <source>
        <dbReference type="EMBL" id="AIC93782.1"/>
    </source>
</evidence>
<gene>
    <name evidence="2" type="ORF">BleG1_1179</name>
</gene>
<dbReference type="KEGG" id="ble:BleG1_1179"/>
<reference evidence="2 3" key="1">
    <citation type="journal article" date="2014" name="Gene">
        <title>A comparative genomic analysis of the alkalitolerant soil bacterium Bacillus lehensis G1.</title>
        <authorList>
            <person name="Noor Y.M."/>
            <person name="Samsulrizal N.H."/>
            <person name="Jema'on N.A."/>
            <person name="Low K.O."/>
            <person name="Ramli A.N."/>
            <person name="Alias N.I."/>
            <person name="Damis S.I."/>
            <person name="Fuzi S.F."/>
            <person name="Isa M.N."/>
            <person name="Murad A.M."/>
            <person name="Raih M.F."/>
            <person name="Bakar F.D."/>
            <person name="Najimudin N."/>
            <person name="Mahadi N.M."/>
            <person name="Illias R.M."/>
        </authorList>
    </citation>
    <scope>NUCLEOTIDE SEQUENCE [LARGE SCALE GENOMIC DNA]</scope>
    <source>
        <strain evidence="2 3">G1</strain>
    </source>
</reference>
<dbReference type="OrthoDB" id="9974182at2"/>
<evidence type="ECO:0000313" key="3">
    <source>
        <dbReference type="Proteomes" id="UP000027142"/>
    </source>
</evidence>
<accession>A0A060LUH7</accession>
<dbReference type="STRING" id="1246626.BleG1_1179"/>
<proteinExistence type="predicted"/>
<dbReference type="EMBL" id="CP003923">
    <property type="protein sequence ID" value="AIC93782.1"/>
    <property type="molecule type" value="Genomic_DNA"/>
</dbReference>
<sequence>MTEKDRQRMESLEAKIHALSKEMNELKQKSYPNFEQLETDKSLVQTYN</sequence>
<name>A0A060LUH7_9BACI</name>
<dbReference type="Proteomes" id="UP000027142">
    <property type="component" value="Chromosome"/>
</dbReference>
<dbReference type="AlphaFoldDB" id="A0A060LUH7"/>
<dbReference type="HOGENOM" id="CLU_215700_0_0_9"/>
<keyword evidence="3" id="KW-1185">Reference proteome</keyword>
<dbReference type="RefSeq" id="WP_158318503.1">
    <property type="nucleotide sequence ID" value="NZ_CP003923.1"/>
</dbReference>
<protein>
    <submittedName>
        <fullName evidence="2">Uncharacterized protein</fullName>
    </submittedName>
</protein>
<organism evidence="2 3">
    <name type="scientific">Shouchella lehensis G1</name>
    <dbReference type="NCBI Taxonomy" id="1246626"/>
    <lineage>
        <taxon>Bacteria</taxon>
        <taxon>Bacillati</taxon>
        <taxon>Bacillota</taxon>
        <taxon>Bacilli</taxon>
        <taxon>Bacillales</taxon>
        <taxon>Bacillaceae</taxon>
        <taxon>Shouchella</taxon>
    </lineage>
</organism>
<dbReference type="PATRIC" id="fig|1246626.3.peg.1183"/>